<dbReference type="RefSeq" id="WP_158699907.1">
    <property type="nucleotide sequence ID" value="NZ_JANGZM010000004.1"/>
</dbReference>
<evidence type="ECO:0000313" key="2">
    <source>
        <dbReference type="EMBL" id="MDX7147886.1"/>
    </source>
</evidence>
<gene>
    <name evidence="2" type="ORF">SJ265_08825</name>
</gene>
<organism evidence="2 3">
    <name type="scientific">Citrobacter portucalensis</name>
    <dbReference type="NCBI Taxonomy" id="1639133"/>
    <lineage>
        <taxon>Bacteria</taxon>
        <taxon>Pseudomonadati</taxon>
        <taxon>Pseudomonadota</taxon>
        <taxon>Gammaproteobacteria</taxon>
        <taxon>Enterobacterales</taxon>
        <taxon>Enterobacteriaceae</taxon>
        <taxon>Citrobacter</taxon>
        <taxon>Citrobacter freundii complex</taxon>
    </lineage>
</organism>
<reference evidence="2" key="1">
    <citation type="submission" date="2023-11" db="EMBL/GenBank/DDBJ databases">
        <title>Detection of rare carbapenemases in Enterobacterales - comparison of two colorimetric and two CIM-based carbapenemase assays.</title>
        <authorList>
            <person name="Schaffarczyk L."/>
            <person name="Noster J."/>
            <person name="Stelzer Y."/>
            <person name="Sattler J."/>
            <person name="Gatermann S."/>
            <person name="Hamprecht A."/>
        </authorList>
    </citation>
    <scope>NUCLEOTIDE SEQUENCE</scope>
    <source>
        <strain evidence="2">CIM-Carb-133</strain>
    </source>
</reference>
<dbReference type="Proteomes" id="UP001271725">
    <property type="component" value="Unassembled WGS sequence"/>
</dbReference>
<comment type="caution">
    <text evidence="2">The sequence shown here is derived from an EMBL/GenBank/DDBJ whole genome shotgun (WGS) entry which is preliminary data.</text>
</comment>
<dbReference type="InterPro" id="IPR046919">
    <property type="entry name" value="ABC-3C_CTD10"/>
</dbReference>
<dbReference type="EMBL" id="JAXABJ010000004">
    <property type="protein sequence ID" value="MDX7147886.1"/>
    <property type="molecule type" value="Genomic_DNA"/>
</dbReference>
<feature type="domain" description="ABC-three component systems C-terminal" evidence="1">
    <location>
        <begin position="173"/>
        <end position="307"/>
    </location>
</feature>
<evidence type="ECO:0000313" key="3">
    <source>
        <dbReference type="Proteomes" id="UP001271725"/>
    </source>
</evidence>
<name>A0AAW9EIN1_9ENTR</name>
<dbReference type="Pfam" id="PF20275">
    <property type="entry name" value="CTD10"/>
    <property type="match status" value="1"/>
</dbReference>
<dbReference type="AlphaFoldDB" id="A0AAW9EIN1"/>
<sequence>MSSTHQEYLYRQLFRLKIHESMGDAFQALFSKVMQYTTPGFQAVSPWGNWGDGGNDGWIETEAHYFQVYGPKPSNQIKELEAVNKSIGDFDKLVVKWGKVSKYTFVMNDYFKGIPAPVGNSLKKLADEKCLDHAGAMGGMELLKEFMSLSECDKQDIVGLIPDVDLDFIDSRAVGEVLNYLAYKSSSDLAFLSETAPDFDEKIKINGISKPIKLRLEMNSYQLYLINEFLNSVDNGLEQRIAQEVKETYALSKLAISSEIPERADLRYLWMIDRLLPSGIHENAKASYRFAAELILAKYFETCDAYEHPNNASAT</sequence>
<evidence type="ECO:0000259" key="1">
    <source>
        <dbReference type="Pfam" id="PF20275"/>
    </source>
</evidence>
<protein>
    <submittedName>
        <fullName evidence="2">ABC-three component system protein</fullName>
    </submittedName>
</protein>
<proteinExistence type="predicted"/>
<accession>A0AAW9EIN1</accession>